<name>A0A183SGL4_SCHSO</name>
<feature type="transmembrane region" description="Helical" evidence="1">
    <location>
        <begin position="54"/>
        <end position="72"/>
    </location>
</feature>
<keyword evidence="1" id="KW-1133">Transmembrane helix</keyword>
<evidence type="ECO:0000313" key="3">
    <source>
        <dbReference type="EMBL" id="VDL89747.1"/>
    </source>
</evidence>
<evidence type="ECO:0000313" key="4">
    <source>
        <dbReference type="Proteomes" id="UP000275846"/>
    </source>
</evidence>
<gene>
    <name evidence="3" type="ORF">SSLN_LOCUS3362</name>
</gene>
<feature type="transmembrane region" description="Helical" evidence="1">
    <location>
        <begin position="224"/>
        <end position="249"/>
    </location>
</feature>
<feature type="domain" description="Concentrative nucleoside transporter C-terminal" evidence="2">
    <location>
        <begin position="182"/>
        <end position="245"/>
    </location>
</feature>
<dbReference type="PANTHER" id="PTHR10590">
    <property type="entry name" value="SODIUM/NUCLEOSIDE COTRANSPORTER"/>
    <property type="match status" value="1"/>
</dbReference>
<reference evidence="5" key="1">
    <citation type="submission" date="2016-06" db="UniProtKB">
        <authorList>
            <consortium name="WormBaseParasite"/>
        </authorList>
    </citation>
    <scope>IDENTIFICATION</scope>
</reference>
<sequence length="256" mass="27663">MIACVMSAPAGLAISKVLYPETKRAPLHSLKSLESVKIKYSNIVEAAMAGAMDAVPIVVGIAANLIAFLSLYQFMNSLLTWFGERAQLPKPLTFELIFSYLLWPLAFTMGVPQEDCFKVAELIGVKMMLNEFAAYKNLGQLIDNQALFRQRNTSVPYTVLPSGDWRVTMTDGSLANLTGGIIITNRAVIIVTYCLCGFANIGSVGIMLGSMVTMLPHRRIELSGMVLSAVIGGSVACFLTGSFAGKFIASFAVPFQ</sequence>
<organism evidence="5">
    <name type="scientific">Schistocephalus solidus</name>
    <name type="common">Tapeworm</name>
    <dbReference type="NCBI Taxonomy" id="70667"/>
    <lineage>
        <taxon>Eukaryota</taxon>
        <taxon>Metazoa</taxon>
        <taxon>Spiralia</taxon>
        <taxon>Lophotrochozoa</taxon>
        <taxon>Platyhelminthes</taxon>
        <taxon>Cestoda</taxon>
        <taxon>Eucestoda</taxon>
        <taxon>Diphyllobothriidea</taxon>
        <taxon>Diphyllobothriidae</taxon>
        <taxon>Schistocephalus</taxon>
    </lineage>
</organism>
<reference evidence="3 4" key="2">
    <citation type="submission" date="2018-11" db="EMBL/GenBank/DDBJ databases">
        <authorList>
            <consortium name="Pathogen Informatics"/>
        </authorList>
    </citation>
    <scope>NUCLEOTIDE SEQUENCE [LARGE SCALE GENOMIC DNA]</scope>
    <source>
        <strain evidence="3 4">NST_G2</strain>
    </source>
</reference>
<feature type="transmembrane region" description="Helical" evidence="1">
    <location>
        <begin position="92"/>
        <end position="111"/>
    </location>
</feature>
<dbReference type="GO" id="GO:0005415">
    <property type="term" value="F:nucleoside:sodium symporter activity"/>
    <property type="evidence" value="ECO:0007669"/>
    <property type="project" value="TreeGrafter"/>
</dbReference>
<dbReference type="STRING" id="70667.A0A183SGL4"/>
<feature type="transmembrane region" description="Helical" evidence="1">
    <location>
        <begin position="187"/>
        <end position="212"/>
    </location>
</feature>
<keyword evidence="1" id="KW-0812">Transmembrane</keyword>
<dbReference type="Proteomes" id="UP000275846">
    <property type="component" value="Unassembled WGS sequence"/>
</dbReference>
<dbReference type="Pfam" id="PF07662">
    <property type="entry name" value="Nucleos_tra2_C"/>
    <property type="match status" value="2"/>
</dbReference>
<accession>A0A183SGL4</accession>
<dbReference type="WBParaSite" id="SSLN_0000346501-mRNA-1">
    <property type="protein sequence ID" value="SSLN_0000346501-mRNA-1"/>
    <property type="gene ID" value="SSLN_0000346501"/>
</dbReference>
<dbReference type="EMBL" id="UYSU01032516">
    <property type="protein sequence ID" value="VDL89747.1"/>
    <property type="molecule type" value="Genomic_DNA"/>
</dbReference>
<dbReference type="InterPro" id="IPR011657">
    <property type="entry name" value="CNT_C_dom"/>
</dbReference>
<keyword evidence="1" id="KW-0472">Membrane</keyword>
<feature type="domain" description="Concentrative nucleoside transporter C-terminal" evidence="2">
    <location>
        <begin position="2"/>
        <end position="151"/>
    </location>
</feature>
<evidence type="ECO:0000256" key="1">
    <source>
        <dbReference type="SAM" id="Phobius"/>
    </source>
</evidence>
<evidence type="ECO:0000313" key="5">
    <source>
        <dbReference type="WBParaSite" id="SSLN_0000346501-mRNA-1"/>
    </source>
</evidence>
<dbReference type="InterPro" id="IPR008276">
    <property type="entry name" value="C_nuclsd_transpt"/>
</dbReference>
<dbReference type="OrthoDB" id="6075923at2759"/>
<keyword evidence="4" id="KW-1185">Reference proteome</keyword>
<proteinExistence type="predicted"/>
<evidence type="ECO:0000259" key="2">
    <source>
        <dbReference type="Pfam" id="PF07662"/>
    </source>
</evidence>
<dbReference type="PANTHER" id="PTHR10590:SF4">
    <property type="entry name" value="SOLUTE CARRIER FAMILY 28 MEMBER 3"/>
    <property type="match status" value="1"/>
</dbReference>
<protein>
    <submittedName>
        <fullName evidence="5">Nucleos_tra2_C domain-containing protein</fullName>
    </submittedName>
</protein>
<dbReference type="GO" id="GO:0005886">
    <property type="term" value="C:plasma membrane"/>
    <property type="evidence" value="ECO:0007669"/>
    <property type="project" value="TreeGrafter"/>
</dbReference>
<dbReference type="AlphaFoldDB" id="A0A183SGL4"/>